<dbReference type="Proteomes" id="UP001632038">
    <property type="component" value="Unassembled WGS sequence"/>
</dbReference>
<dbReference type="AlphaFoldDB" id="A0ABD3CM20"/>
<proteinExistence type="predicted"/>
<comment type="caution">
    <text evidence="2">The sequence shown here is derived from an EMBL/GenBank/DDBJ whole genome shotgun (WGS) entry which is preliminary data.</text>
</comment>
<feature type="compositionally biased region" description="Pro residues" evidence="1">
    <location>
        <begin position="15"/>
        <end position="24"/>
    </location>
</feature>
<evidence type="ECO:0000256" key="1">
    <source>
        <dbReference type="SAM" id="MobiDB-lite"/>
    </source>
</evidence>
<organism evidence="2 3">
    <name type="scientific">Castilleja foliolosa</name>
    <dbReference type="NCBI Taxonomy" id="1961234"/>
    <lineage>
        <taxon>Eukaryota</taxon>
        <taxon>Viridiplantae</taxon>
        <taxon>Streptophyta</taxon>
        <taxon>Embryophyta</taxon>
        <taxon>Tracheophyta</taxon>
        <taxon>Spermatophyta</taxon>
        <taxon>Magnoliopsida</taxon>
        <taxon>eudicotyledons</taxon>
        <taxon>Gunneridae</taxon>
        <taxon>Pentapetalae</taxon>
        <taxon>asterids</taxon>
        <taxon>lamiids</taxon>
        <taxon>Lamiales</taxon>
        <taxon>Orobanchaceae</taxon>
        <taxon>Pedicularideae</taxon>
        <taxon>Castillejinae</taxon>
        <taxon>Castilleja</taxon>
    </lineage>
</organism>
<feature type="compositionally biased region" description="Low complexity" evidence="1">
    <location>
        <begin position="25"/>
        <end position="36"/>
    </location>
</feature>
<dbReference type="EMBL" id="JAVIJP010000032">
    <property type="protein sequence ID" value="KAL3631013.1"/>
    <property type="molecule type" value="Genomic_DNA"/>
</dbReference>
<name>A0ABD3CM20_9LAMI</name>
<feature type="region of interest" description="Disordered" evidence="1">
    <location>
        <begin position="1"/>
        <end position="42"/>
    </location>
</feature>
<keyword evidence="3" id="KW-1185">Reference proteome</keyword>
<gene>
    <name evidence="2" type="ORF">CASFOL_023997</name>
</gene>
<protein>
    <submittedName>
        <fullName evidence="2">Uncharacterized protein</fullName>
    </submittedName>
</protein>
<evidence type="ECO:0000313" key="3">
    <source>
        <dbReference type="Proteomes" id="UP001632038"/>
    </source>
</evidence>
<sequence length="42" mass="4579">MADDARRRSSRTLFPIPPTPPSLPPSSSINLLPDSIQNSRCS</sequence>
<reference evidence="3" key="1">
    <citation type="journal article" date="2024" name="IScience">
        <title>Strigolactones Initiate the Formation of Haustorium-like Structures in Castilleja.</title>
        <authorList>
            <person name="Buerger M."/>
            <person name="Peterson D."/>
            <person name="Chory J."/>
        </authorList>
    </citation>
    <scope>NUCLEOTIDE SEQUENCE [LARGE SCALE GENOMIC DNA]</scope>
</reference>
<accession>A0ABD3CM20</accession>
<evidence type="ECO:0000313" key="2">
    <source>
        <dbReference type="EMBL" id="KAL3631013.1"/>
    </source>
</evidence>